<dbReference type="EnsemblMetazoa" id="SMAR003710-RA">
    <property type="protein sequence ID" value="SMAR003710-PA"/>
    <property type="gene ID" value="SMAR003710"/>
</dbReference>
<protein>
    <submittedName>
        <fullName evidence="1">Uncharacterized protein</fullName>
    </submittedName>
</protein>
<accession>T1IRL4</accession>
<reference evidence="2" key="1">
    <citation type="submission" date="2011-05" db="EMBL/GenBank/DDBJ databases">
        <authorList>
            <person name="Richards S.R."/>
            <person name="Qu J."/>
            <person name="Jiang H."/>
            <person name="Jhangiani S.N."/>
            <person name="Agravi P."/>
            <person name="Goodspeed R."/>
            <person name="Gross S."/>
            <person name="Mandapat C."/>
            <person name="Jackson L."/>
            <person name="Mathew T."/>
            <person name="Pu L."/>
            <person name="Thornton R."/>
            <person name="Saada N."/>
            <person name="Wilczek-Boney K.B."/>
            <person name="Lee S."/>
            <person name="Kovar C."/>
            <person name="Wu Y."/>
            <person name="Scherer S.E."/>
            <person name="Worley K.C."/>
            <person name="Muzny D.M."/>
            <person name="Gibbs R."/>
        </authorList>
    </citation>
    <scope>NUCLEOTIDE SEQUENCE</scope>
    <source>
        <strain evidence="2">Brora</strain>
    </source>
</reference>
<name>T1IRL4_STRMM</name>
<sequence>MRSKLLFINDRANNGFNSLIPSSKNANNNSLDMIGLLEEDVPTPTYCVACLVLKNDLLIEKPFTIFLKWME</sequence>
<evidence type="ECO:0000313" key="1">
    <source>
        <dbReference type="EnsemblMetazoa" id="SMAR003710-PA"/>
    </source>
</evidence>
<reference evidence="1" key="2">
    <citation type="submission" date="2015-02" db="UniProtKB">
        <authorList>
            <consortium name="EnsemblMetazoa"/>
        </authorList>
    </citation>
    <scope>IDENTIFICATION</scope>
</reference>
<dbReference type="Proteomes" id="UP000014500">
    <property type="component" value="Unassembled WGS sequence"/>
</dbReference>
<dbReference type="EMBL" id="JH431371">
    <property type="status" value="NOT_ANNOTATED_CDS"/>
    <property type="molecule type" value="Genomic_DNA"/>
</dbReference>
<proteinExistence type="predicted"/>
<organism evidence="1 2">
    <name type="scientific">Strigamia maritima</name>
    <name type="common">European centipede</name>
    <name type="synonym">Geophilus maritimus</name>
    <dbReference type="NCBI Taxonomy" id="126957"/>
    <lineage>
        <taxon>Eukaryota</taxon>
        <taxon>Metazoa</taxon>
        <taxon>Ecdysozoa</taxon>
        <taxon>Arthropoda</taxon>
        <taxon>Myriapoda</taxon>
        <taxon>Chilopoda</taxon>
        <taxon>Pleurostigmophora</taxon>
        <taxon>Geophilomorpha</taxon>
        <taxon>Linotaeniidae</taxon>
        <taxon>Strigamia</taxon>
    </lineage>
</organism>
<evidence type="ECO:0000313" key="2">
    <source>
        <dbReference type="Proteomes" id="UP000014500"/>
    </source>
</evidence>
<dbReference type="HOGENOM" id="CLU_2743241_0_0_1"/>
<keyword evidence="2" id="KW-1185">Reference proteome</keyword>
<dbReference type="AlphaFoldDB" id="T1IRL4"/>